<keyword evidence="6" id="KW-1185">Reference proteome</keyword>
<keyword evidence="2" id="KW-0963">Cytoplasm</keyword>
<keyword evidence="3" id="KW-0853">WD repeat</keyword>
<dbReference type="GO" id="GO:0042073">
    <property type="term" value="P:intraciliary transport"/>
    <property type="evidence" value="ECO:0007669"/>
    <property type="project" value="TreeGrafter"/>
</dbReference>
<dbReference type="RefSeq" id="XP_014241187.1">
    <property type="nucleotide sequence ID" value="XM_014385701.2"/>
</dbReference>
<dbReference type="EnsemblMetazoa" id="XM_014385701.2">
    <property type="protein sequence ID" value="XP_014241187.1"/>
    <property type="gene ID" value="LOC106661935"/>
</dbReference>
<dbReference type="OrthoDB" id="445052at2759"/>
<dbReference type="GO" id="GO:0045504">
    <property type="term" value="F:dynein heavy chain binding"/>
    <property type="evidence" value="ECO:0007669"/>
    <property type="project" value="TreeGrafter"/>
</dbReference>
<dbReference type="InterPro" id="IPR036322">
    <property type="entry name" value="WD40_repeat_dom_sf"/>
</dbReference>
<organism evidence="5 6">
    <name type="scientific">Cimex lectularius</name>
    <name type="common">Bed bug</name>
    <name type="synonym">Acanthia lectularia</name>
    <dbReference type="NCBI Taxonomy" id="79782"/>
    <lineage>
        <taxon>Eukaryota</taxon>
        <taxon>Metazoa</taxon>
        <taxon>Ecdysozoa</taxon>
        <taxon>Arthropoda</taxon>
        <taxon>Hexapoda</taxon>
        <taxon>Insecta</taxon>
        <taxon>Pterygota</taxon>
        <taxon>Neoptera</taxon>
        <taxon>Paraneoptera</taxon>
        <taxon>Hemiptera</taxon>
        <taxon>Heteroptera</taxon>
        <taxon>Panheteroptera</taxon>
        <taxon>Cimicomorpha</taxon>
        <taxon>Cimicidae</taxon>
        <taxon>Cimex</taxon>
    </lineage>
</organism>
<dbReference type="GO" id="GO:0045503">
    <property type="term" value="F:dynein light chain binding"/>
    <property type="evidence" value="ECO:0007669"/>
    <property type="project" value="TreeGrafter"/>
</dbReference>
<dbReference type="InterPro" id="IPR001680">
    <property type="entry name" value="WD40_rpt"/>
</dbReference>
<dbReference type="GO" id="GO:0005868">
    <property type="term" value="C:cytoplasmic dynein complex"/>
    <property type="evidence" value="ECO:0007669"/>
    <property type="project" value="TreeGrafter"/>
</dbReference>
<dbReference type="InterPro" id="IPR050687">
    <property type="entry name" value="Dynein_IC"/>
</dbReference>
<dbReference type="Proteomes" id="UP000494040">
    <property type="component" value="Unassembled WGS sequence"/>
</dbReference>
<name>A0A8I6TD91_CIMLE</name>
<dbReference type="SMART" id="SM00320">
    <property type="entry name" value="WD40"/>
    <property type="match status" value="5"/>
</dbReference>
<comment type="subcellular location">
    <subcellularLocation>
        <location evidence="1">Cytoplasm</location>
    </subcellularLocation>
</comment>
<dbReference type="GeneID" id="106661935"/>
<protein>
    <recommendedName>
        <fullName evidence="7">WD repeat-containing protein 34</fullName>
    </recommendedName>
</protein>
<evidence type="ECO:0000313" key="5">
    <source>
        <dbReference type="EnsemblMetazoa" id="XP_014241187.1"/>
    </source>
</evidence>
<dbReference type="PANTHER" id="PTHR12442:SF26">
    <property type="entry name" value="CYTOPLASMIC DYNEIN 2 INTERMEDIATE CHAIN 2"/>
    <property type="match status" value="1"/>
</dbReference>
<proteinExistence type="predicted"/>
<dbReference type="KEGG" id="clec:106661935"/>
<evidence type="ECO:0000256" key="3">
    <source>
        <dbReference type="ARBA" id="ARBA00022574"/>
    </source>
</evidence>
<keyword evidence="4" id="KW-0677">Repeat</keyword>
<dbReference type="GO" id="GO:0097014">
    <property type="term" value="C:ciliary plasm"/>
    <property type="evidence" value="ECO:0007669"/>
    <property type="project" value="TreeGrafter"/>
</dbReference>
<evidence type="ECO:0000256" key="4">
    <source>
        <dbReference type="ARBA" id="ARBA00022737"/>
    </source>
</evidence>
<dbReference type="SUPFAM" id="SSF50978">
    <property type="entry name" value="WD40 repeat-like"/>
    <property type="match status" value="1"/>
</dbReference>
<dbReference type="PANTHER" id="PTHR12442">
    <property type="entry name" value="DYNEIN INTERMEDIATE CHAIN"/>
    <property type="match status" value="1"/>
</dbReference>
<accession>A0A8I6TD91</accession>
<dbReference type="AlphaFoldDB" id="A0A8I6TD91"/>
<reference evidence="5" key="1">
    <citation type="submission" date="2022-01" db="UniProtKB">
        <authorList>
            <consortium name="EnsemblMetazoa"/>
        </authorList>
    </citation>
    <scope>IDENTIFICATION</scope>
</reference>
<evidence type="ECO:0008006" key="7">
    <source>
        <dbReference type="Google" id="ProtNLM"/>
    </source>
</evidence>
<dbReference type="OMA" id="SYVCAWN"/>
<dbReference type="InterPro" id="IPR015943">
    <property type="entry name" value="WD40/YVTN_repeat-like_dom_sf"/>
</dbReference>
<sequence>MFSNYTSEAVGFDSISEGSTETLDSSCQTSECFTSEKENQTFYKNTLEVQTDVFNREAESPAYDEQELTTFLKRVCPAVIRELDRVEKTKAFSNYKLTEEDHHDEVKLMHVLSASHLPALPKLRVSCMAWNCTGAIIGLAFETPVHSDWCVHDSAIYFYNINKYKFDGFQPNRVITTASCVTALAMHPFEPAVVAAGTQAGEVHVWSLLNEGPESGFTNIVTHNDRVTKIEWVSIKDQLLLVTSSLDSYMFTFKVVSGLRSVTLNDKFVLNEDDKVIKAGVTTFGFSKSPGVFVAGLEGGELLHCSAFGATPMAKRPDSASTFKKPVLKSLGKLLGPVVTIEFSPYHENLFVTAHTENKFTIRSIDQVTPLREIYTDFEVVGTCWSPSQGNAVLSWGASDKIVIFNSDNGKKLIELRPEDEPDYELSKEPRPVIYNVAFNVKYDNILALSCHNSKSYIWEIPKFYKAV</sequence>
<evidence type="ECO:0000313" key="6">
    <source>
        <dbReference type="Proteomes" id="UP000494040"/>
    </source>
</evidence>
<evidence type="ECO:0000256" key="2">
    <source>
        <dbReference type="ARBA" id="ARBA00022490"/>
    </source>
</evidence>
<evidence type="ECO:0000256" key="1">
    <source>
        <dbReference type="ARBA" id="ARBA00004496"/>
    </source>
</evidence>
<dbReference type="Gene3D" id="2.130.10.10">
    <property type="entry name" value="YVTN repeat-like/Quinoprotein amine dehydrogenase"/>
    <property type="match status" value="1"/>
</dbReference>